<dbReference type="PANTHER" id="PTHR46148">
    <property type="entry name" value="CHROMO DOMAIN-CONTAINING PROTEIN"/>
    <property type="match status" value="1"/>
</dbReference>
<dbReference type="KEGG" id="ghi:107940463"/>
<dbReference type="PANTHER" id="PTHR46148:SF44">
    <property type="entry name" value="GAG-POL POLYPROTEIN"/>
    <property type="match status" value="1"/>
</dbReference>
<dbReference type="GeneID" id="107940463"/>
<dbReference type="PaxDb" id="3635-A0A1U8MRE7"/>
<dbReference type="OrthoDB" id="1931063at2759"/>
<gene>
    <name evidence="3" type="primary">LOC107940463</name>
</gene>
<dbReference type="RefSeq" id="XP_016729385.1">
    <property type="nucleotide sequence ID" value="XM_016873896.1"/>
</dbReference>
<keyword evidence="2" id="KW-1185">Reference proteome</keyword>
<dbReference type="InterPro" id="IPR056924">
    <property type="entry name" value="SH3_Tf2-1"/>
</dbReference>
<protein>
    <recommendedName>
        <fullName evidence="1">Tf2-1-like SH3-like domain-containing protein</fullName>
    </recommendedName>
</protein>
<reference evidence="2" key="1">
    <citation type="journal article" date="2020" name="Nat. Genet.">
        <title>Genomic diversifications of five Gossypium allopolyploid species and their impact on cotton improvement.</title>
        <authorList>
            <person name="Chen Z.J."/>
            <person name="Sreedasyam A."/>
            <person name="Ando A."/>
            <person name="Song Q."/>
            <person name="De Santiago L.M."/>
            <person name="Hulse-Kemp A.M."/>
            <person name="Ding M."/>
            <person name="Ye W."/>
            <person name="Kirkbride R.C."/>
            <person name="Jenkins J."/>
            <person name="Plott C."/>
            <person name="Lovell J."/>
            <person name="Lin Y.M."/>
            <person name="Vaughn R."/>
            <person name="Liu B."/>
            <person name="Simpson S."/>
            <person name="Scheffler B.E."/>
            <person name="Wen L."/>
            <person name="Saski C.A."/>
            <person name="Grover C.E."/>
            <person name="Hu G."/>
            <person name="Conover J.L."/>
            <person name="Carlson J.W."/>
            <person name="Shu S."/>
            <person name="Boston L.B."/>
            <person name="Williams M."/>
            <person name="Peterson D.G."/>
            <person name="McGee K."/>
            <person name="Jones D.C."/>
            <person name="Wendel J.F."/>
            <person name="Stelly D.M."/>
            <person name="Grimwood J."/>
            <person name="Schmutz J."/>
        </authorList>
    </citation>
    <scope>NUCLEOTIDE SEQUENCE [LARGE SCALE GENOMIC DNA]</scope>
    <source>
        <strain evidence="2">cv. TM-1</strain>
    </source>
</reference>
<feature type="domain" description="Tf2-1-like SH3-like" evidence="1">
    <location>
        <begin position="44"/>
        <end position="108"/>
    </location>
</feature>
<dbReference type="Pfam" id="PF24626">
    <property type="entry name" value="SH3_Tf2-1"/>
    <property type="match status" value="1"/>
</dbReference>
<reference evidence="3" key="2">
    <citation type="submission" date="2025-08" db="UniProtKB">
        <authorList>
            <consortium name="RefSeq"/>
        </authorList>
    </citation>
    <scope>IDENTIFICATION</scope>
</reference>
<evidence type="ECO:0000313" key="2">
    <source>
        <dbReference type="Proteomes" id="UP000818029"/>
    </source>
</evidence>
<dbReference type="AlphaFoldDB" id="A0A1U8MRE7"/>
<evidence type="ECO:0000313" key="3">
    <source>
        <dbReference type="RefSeq" id="XP_016729385.1"/>
    </source>
</evidence>
<proteinExistence type="predicted"/>
<organism evidence="2 3">
    <name type="scientific">Gossypium hirsutum</name>
    <name type="common">Upland cotton</name>
    <name type="synonym">Gossypium mexicanum</name>
    <dbReference type="NCBI Taxonomy" id="3635"/>
    <lineage>
        <taxon>Eukaryota</taxon>
        <taxon>Viridiplantae</taxon>
        <taxon>Streptophyta</taxon>
        <taxon>Embryophyta</taxon>
        <taxon>Tracheophyta</taxon>
        <taxon>Spermatophyta</taxon>
        <taxon>Magnoliopsida</taxon>
        <taxon>eudicotyledons</taxon>
        <taxon>Gunneridae</taxon>
        <taxon>Pentapetalae</taxon>
        <taxon>rosids</taxon>
        <taxon>malvids</taxon>
        <taxon>Malvales</taxon>
        <taxon>Malvaceae</taxon>
        <taxon>Malvoideae</taxon>
        <taxon>Gossypium</taxon>
    </lineage>
</organism>
<sequence length="144" mass="16487">MKDTTARSEARAPACTYAIQAREEATTPDVIADLKKRDIKFAAGDRVFLKVSPWKKVLQFGRKGKLSPRFIGQYEIVKRIGPVAYRLALPPELEKINNVFLVLMLRRYGSDHSHVIPHSEIEPQPNMMYSEKPVRILAREVKEL</sequence>
<evidence type="ECO:0000259" key="1">
    <source>
        <dbReference type="Pfam" id="PF24626"/>
    </source>
</evidence>
<accession>A0A1U8MRE7</accession>
<name>A0A1U8MRE7_GOSHI</name>
<dbReference type="STRING" id="3635.A0A1U8MRE7"/>
<dbReference type="Proteomes" id="UP000818029">
    <property type="component" value="Chromosome D12"/>
</dbReference>